<dbReference type="EMBL" id="JAHWGI010000960">
    <property type="protein sequence ID" value="KAK3918601.1"/>
    <property type="molecule type" value="Genomic_DNA"/>
</dbReference>
<organism evidence="7 8">
    <name type="scientific">Frankliniella fusca</name>
    <dbReference type="NCBI Taxonomy" id="407009"/>
    <lineage>
        <taxon>Eukaryota</taxon>
        <taxon>Metazoa</taxon>
        <taxon>Ecdysozoa</taxon>
        <taxon>Arthropoda</taxon>
        <taxon>Hexapoda</taxon>
        <taxon>Insecta</taxon>
        <taxon>Pterygota</taxon>
        <taxon>Neoptera</taxon>
        <taxon>Paraneoptera</taxon>
        <taxon>Thysanoptera</taxon>
        <taxon>Terebrantia</taxon>
        <taxon>Thripoidea</taxon>
        <taxon>Thripidae</taxon>
        <taxon>Frankliniella</taxon>
    </lineage>
</organism>
<dbReference type="PANTHER" id="PTHR12062">
    <property type="entry name" value="N-ACETYLGLUCOSAMINYLTRANSFERASE VI"/>
    <property type="match status" value="1"/>
</dbReference>
<keyword evidence="8" id="KW-1185">Reference proteome</keyword>
<keyword evidence="4" id="KW-0812">Transmembrane</keyword>
<evidence type="ECO:0000256" key="2">
    <source>
        <dbReference type="ARBA" id="ARBA00022676"/>
    </source>
</evidence>
<dbReference type="AlphaFoldDB" id="A0AAE1HDE6"/>
<keyword evidence="3" id="KW-0808">Transferase</keyword>
<dbReference type="Proteomes" id="UP001219518">
    <property type="component" value="Unassembled WGS sequence"/>
</dbReference>
<dbReference type="GO" id="GO:0005795">
    <property type="term" value="C:Golgi stack"/>
    <property type="evidence" value="ECO:0007669"/>
    <property type="project" value="TreeGrafter"/>
</dbReference>
<feature type="transmembrane region" description="Helical" evidence="4">
    <location>
        <begin position="40"/>
        <end position="59"/>
    </location>
</feature>
<keyword evidence="4" id="KW-0472">Membrane</keyword>
<protein>
    <submittedName>
        <fullName evidence="7">Alpha-1,3-mannosyl-glycoprotein 4-beta-N-acetylglucosaminyltransferase A</fullName>
    </submittedName>
</protein>
<comment type="pathway">
    <text evidence="1">Protein modification; protein glycosylation.</text>
</comment>
<dbReference type="Pfam" id="PF04666">
    <property type="entry name" value="MGAT4_cons"/>
    <property type="match status" value="1"/>
</dbReference>
<dbReference type="GO" id="GO:0005783">
    <property type="term" value="C:endoplasmic reticulum"/>
    <property type="evidence" value="ECO:0007669"/>
    <property type="project" value="TreeGrafter"/>
</dbReference>
<feature type="domain" description="MGAT4 conserved region" evidence="5">
    <location>
        <begin position="174"/>
        <end position="429"/>
    </location>
</feature>
<accession>A0AAE1HDE6</accession>
<gene>
    <name evidence="7" type="ORF">KUF71_007848</name>
</gene>
<feature type="domain" description="MGAT4 A/B/C C-terminal" evidence="6">
    <location>
        <begin position="443"/>
        <end position="575"/>
    </location>
</feature>
<keyword evidence="2" id="KW-0328">Glycosyltransferase</keyword>
<dbReference type="InterPro" id="IPR006759">
    <property type="entry name" value="Glyco_transf_54"/>
</dbReference>
<dbReference type="Pfam" id="PF23524">
    <property type="entry name" value="MGAT4A_C"/>
    <property type="match status" value="1"/>
</dbReference>
<keyword evidence="4" id="KW-1133">Transmembrane helix</keyword>
<dbReference type="InterPro" id="IPR057279">
    <property type="entry name" value="MGAT4"/>
</dbReference>
<evidence type="ECO:0000256" key="4">
    <source>
        <dbReference type="SAM" id="Phobius"/>
    </source>
</evidence>
<evidence type="ECO:0000313" key="7">
    <source>
        <dbReference type="EMBL" id="KAK3918601.1"/>
    </source>
</evidence>
<evidence type="ECO:0000259" key="5">
    <source>
        <dbReference type="Pfam" id="PF04666"/>
    </source>
</evidence>
<evidence type="ECO:0000256" key="3">
    <source>
        <dbReference type="ARBA" id="ARBA00022679"/>
    </source>
</evidence>
<reference evidence="7" key="2">
    <citation type="journal article" date="2023" name="BMC Genomics">
        <title>Pest status, molecular evolution, and epigenetic factors derived from the genome assembly of Frankliniella fusca, a thysanopteran phytovirus vector.</title>
        <authorList>
            <person name="Catto M.A."/>
            <person name="Labadie P.E."/>
            <person name="Jacobson A.L."/>
            <person name="Kennedy G.G."/>
            <person name="Srinivasan R."/>
            <person name="Hunt B.G."/>
        </authorList>
    </citation>
    <scope>NUCLEOTIDE SEQUENCE</scope>
    <source>
        <strain evidence="7">PL_HMW_Pooled</strain>
    </source>
</reference>
<sequence length="584" mass="66276">NRIRLKNVVRLSPNGMFILQVLRMVGLAGLGTLRRRHGLLGLVVLAAFMSCSMMVLVSGPDLSSEQEHALVRRVAELQARSQHLDALYRSRIADMRGLSQHLGHLVSSVNRSGSLNVETQQLMRNLSALRLRLSMDEPAQLQLPSAYHFMPHLLDGPAGPGSSASLRPAFCMCAAAARRSGVSMVLGVPTVRRQVQSYLLATLDNLVNSMTPEESNDTLIVVFVAETDLEYVKQVAGQIRDQFESEVQTGLIELISPPESYYPDLNNLRLTLGDSMERVRWRTKQNLDFAFLMMYSQPRATFYVQLEDDILAKKNFISTMKNFALEKTAQREPWFVLEFCQLGFIGKMFKCVELPWLVQFFLMFYNDKPVDWLLDHVIFTKVCSPEKDQKHCKKAKSELWIQYKPSLFQHIGTHSSLRGKVQKLKDKQFGKVALFFPHWNPPAVVESDIKPYKQYNLQKAYLGETFFWGLLPQPGDTLTFRFHSPIFIKRFLFRSGNAEHPSDRLYNTSVEVRPAKVKHLEPGLGFNITNDGFVVVGQFDGMGVCEGNVDFTLGPISVLRLFIHSESDKWAILSEILIEADNGR</sequence>
<dbReference type="GO" id="GO:0006487">
    <property type="term" value="P:protein N-linked glycosylation"/>
    <property type="evidence" value="ECO:0007669"/>
    <property type="project" value="TreeGrafter"/>
</dbReference>
<dbReference type="InterPro" id="IPR056576">
    <property type="entry name" value="MGAT4_A/B/C_C"/>
</dbReference>
<comment type="caution">
    <text evidence="7">The sequence shown here is derived from an EMBL/GenBank/DDBJ whole genome shotgun (WGS) entry which is preliminary data.</text>
</comment>
<reference evidence="7" key="1">
    <citation type="submission" date="2021-07" db="EMBL/GenBank/DDBJ databases">
        <authorList>
            <person name="Catto M.A."/>
            <person name="Jacobson A."/>
            <person name="Kennedy G."/>
            <person name="Labadie P."/>
            <person name="Hunt B.G."/>
            <person name="Srinivasan R."/>
        </authorList>
    </citation>
    <scope>NUCLEOTIDE SEQUENCE</scope>
    <source>
        <strain evidence="7">PL_HMW_Pooled</strain>
        <tissue evidence="7">Head</tissue>
    </source>
</reference>
<dbReference type="GO" id="GO:0005793">
    <property type="term" value="C:endoplasmic reticulum-Golgi intermediate compartment"/>
    <property type="evidence" value="ECO:0007669"/>
    <property type="project" value="TreeGrafter"/>
</dbReference>
<evidence type="ECO:0000313" key="8">
    <source>
        <dbReference type="Proteomes" id="UP001219518"/>
    </source>
</evidence>
<dbReference type="PANTHER" id="PTHR12062:SF9">
    <property type="entry name" value="ALPHA-1,3-MANNOSYL-GLYCOPROTEIN 4-BETA-N-ACETYLGLUCOSAMINYLTRANSFERASE A, ISOFORM A"/>
    <property type="match status" value="1"/>
</dbReference>
<proteinExistence type="predicted"/>
<name>A0AAE1HDE6_9NEOP</name>
<evidence type="ECO:0000259" key="6">
    <source>
        <dbReference type="Pfam" id="PF23524"/>
    </source>
</evidence>
<feature type="non-terminal residue" evidence="7">
    <location>
        <position position="1"/>
    </location>
</feature>
<evidence type="ECO:0000256" key="1">
    <source>
        <dbReference type="ARBA" id="ARBA00004922"/>
    </source>
</evidence>
<dbReference type="GO" id="GO:0008375">
    <property type="term" value="F:acetylglucosaminyltransferase activity"/>
    <property type="evidence" value="ECO:0007669"/>
    <property type="project" value="TreeGrafter"/>
</dbReference>